<feature type="compositionally biased region" description="Low complexity" evidence="1">
    <location>
        <begin position="20"/>
        <end position="49"/>
    </location>
</feature>
<dbReference type="Proteomes" id="UP000182126">
    <property type="component" value="Chromosome I"/>
</dbReference>
<evidence type="ECO:0000313" key="4">
    <source>
        <dbReference type="EMBL" id="SDR72436.1"/>
    </source>
</evidence>
<evidence type="ECO:0000313" key="5">
    <source>
        <dbReference type="Proteomes" id="UP000182126"/>
    </source>
</evidence>
<organism evidence="3 5">
    <name type="scientific">Microbacterium paraoxydans</name>
    <dbReference type="NCBI Taxonomy" id="199592"/>
    <lineage>
        <taxon>Bacteria</taxon>
        <taxon>Bacillati</taxon>
        <taxon>Actinomycetota</taxon>
        <taxon>Actinomycetes</taxon>
        <taxon>Micrococcales</taxon>
        <taxon>Microbacteriaceae</taxon>
        <taxon>Microbacterium</taxon>
    </lineage>
</organism>
<evidence type="ECO:0000256" key="1">
    <source>
        <dbReference type="SAM" id="MobiDB-lite"/>
    </source>
</evidence>
<dbReference type="EMBL" id="LT629770">
    <property type="protein sequence ID" value="SDR70505.1"/>
    <property type="molecule type" value="Genomic_DNA"/>
</dbReference>
<dbReference type="EMBL" id="LT629770">
    <property type="protein sequence ID" value="SDR72436.1"/>
    <property type="molecule type" value="Genomic_DNA"/>
</dbReference>
<name>A0A1H1L8X2_9MICO</name>
<keyword evidence="2" id="KW-0732">Signal</keyword>
<feature type="signal peptide" evidence="2">
    <location>
        <begin position="1"/>
        <end position="20"/>
    </location>
</feature>
<protein>
    <submittedName>
        <fullName evidence="3">Uncharacterized protein</fullName>
    </submittedName>
</protein>
<feature type="region of interest" description="Disordered" evidence="1">
    <location>
        <begin position="19"/>
        <end position="49"/>
    </location>
</feature>
<reference evidence="3 5" key="1">
    <citation type="submission" date="2016-10" db="EMBL/GenBank/DDBJ databases">
        <authorList>
            <person name="de Groot N.N."/>
        </authorList>
    </citation>
    <scope>NUCLEOTIDE SEQUENCE [LARGE SCALE GENOMIC DNA]</scope>
    <source>
        <strain evidence="3 5">DSM 15019</strain>
    </source>
</reference>
<dbReference type="PROSITE" id="PS51257">
    <property type="entry name" value="PROKAR_LIPOPROTEIN"/>
    <property type="match status" value="1"/>
</dbReference>
<sequence>MRKSVAAGVLAAGMFLGGCAAQTPPETTTTSPAPEPTVSAPESTPTASAAEVPQECVDYVAPPSPGSEAMQAVGATAVLPDGVVLNPGFQVLNSIDEPGKVEAVARVCSDGLTDDELVDVGEAIAATLYAHPIHETLTLLKVSSWVPTGDHLDRDPGVDVITTDYELYLWDDPRPSNWTR</sequence>
<proteinExistence type="predicted"/>
<evidence type="ECO:0000313" key="3">
    <source>
        <dbReference type="EMBL" id="SDR70505.1"/>
    </source>
</evidence>
<feature type="chain" id="PRO_5038295048" evidence="2">
    <location>
        <begin position="21"/>
        <end position="180"/>
    </location>
</feature>
<dbReference type="RefSeq" id="WP_157546928.1">
    <property type="nucleotide sequence ID" value="NZ_LT629770.1"/>
</dbReference>
<dbReference type="GeneID" id="36299552"/>
<gene>
    <name evidence="3" type="ORF">SAMN04489809_0011</name>
    <name evidence="4" type="ORF">SAMN04489809_0087</name>
</gene>
<dbReference type="AlphaFoldDB" id="A0A1H1L8X2"/>
<evidence type="ECO:0000256" key="2">
    <source>
        <dbReference type="SAM" id="SignalP"/>
    </source>
</evidence>
<accession>A0A1H1L8X2</accession>